<evidence type="ECO:0000256" key="1">
    <source>
        <dbReference type="SAM" id="SignalP"/>
    </source>
</evidence>
<feature type="signal peptide" evidence="1">
    <location>
        <begin position="1"/>
        <end position="29"/>
    </location>
</feature>
<proteinExistence type="predicted"/>
<dbReference type="SUPFAM" id="SSF81383">
    <property type="entry name" value="F-box domain"/>
    <property type="match status" value="1"/>
</dbReference>
<dbReference type="PANTHER" id="PTHR48218:SF3">
    <property type="entry name" value="OS07G0170800 PROTEIN"/>
    <property type="match status" value="1"/>
</dbReference>
<reference evidence="2" key="1">
    <citation type="submission" date="2018-02" db="EMBL/GenBank/DDBJ databases">
        <title>Rhizophora mucronata_Transcriptome.</title>
        <authorList>
            <person name="Meera S.P."/>
            <person name="Sreeshan A."/>
            <person name="Augustine A."/>
        </authorList>
    </citation>
    <scope>NUCLEOTIDE SEQUENCE</scope>
    <source>
        <tissue evidence="2">Leaf</tissue>
    </source>
</reference>
<dbReference type="AlphaFoldDB" id="A0A2P2KYI5"/>
<sequence>MPQSLDFSLFLGLGIGLGVGSSSVPGTEATTEPEVPKGREGAMDLETFLRRCGVEPPVERTTGEMRKRMKKAGNEGEVGGVCGGDAGGDLLLQDPLEVLGRDLMMKILSNLDARSVALSLVVSCGWHGVASSDSLWSIKCEELWVGKAHIPRFAQAPGISKLAAYSFSVMDGKRNRIMRDDLCDHVWEFHFTKAAPEYWRNLDPYWKGTSPLMHRYFHPDGSLTADPGDRVWGGHECCYSIVTSFIGDGKIRKHYVRVNRWPQMTIRRKEDWSWEMSNCIYCYSSVPDAHKEGRTGPLVFVM</sequence>
<accession>A0A2P2KYI5</accession>
<dbReference type="EMBL" id="GGEC01030282">
    <property type="protein sequence ID" value="MBX10766.1"/>
    <property type="molecule type" value="Transcribed_RNA"/>
</dbReference>
<protein>
    <recommendedName>
        <fullName evidence="3">F-box domain-containing protein</fullName>
    </recommendedName>
</protein>
<dbReference type="Gene3D" id="1.20.1280.50">
    <property type="match status" value="1"/>
</dbReference>
<evidence type="ECO:0000313" key="2">
    <source>
        <dbReference type="EMBL" id="MBX10766.1"/>
    </source>
</evidence>
<feature type="chain" id="PRO_5015134954" description="F-box domain-containing protein" evidence="1">
    <location>
        <begin position="30"/>
        <end position="302"/>
    </location>
</feature>
<keyword evidence="1" id="KW-0732">Signal</keyword>
<dbReference type="PANTHER" id="PTHR48218">
    <property type="entry name" value="F-BOX DOMAIN CONTAINING PROTEIN"/>
    <property type="match status" value="1"/>
</dbReference>
<name>A0A2P2KYI5_RHIMU</name>
<organism evidence="2">
    <name type="scientific">Rhizophora mucronata</name>
    <name type="common">Asiatic mangrove</name>
    <dbReference type="NCBI Taxonomy" id="61149"/>
    <lineage>
        <taxon>Eukaryota</taxon>
        <taxon>Viridiplantae</taxon>
        <taxon>Streptophyta</taxon>
        <taxon>Embryophyta</taxon>
        <taxon>Tracheophyta</taxon>
        <taxon>Spermatophyta</taxon>
        <taxon>Magnoliopsida</taxon>
        <taxon>eudicotyledons</taxon>
        <taxon>Gunneridae</taxon>
        <taxon>Pentapetalae</taxon>
        <taxon>rosids</taxon>
        <taxon>fabids</taxon>
        <taxon>Malpighiales</taxon>
        <taxon>Rhizophoraceae</taxon>
        <taxon>Rhizophora</taxon>
    </lineage>
</organism>
<dbReference type="InterPro" id="IPR036047">
    <property type="entry name" value="F-box-like_dom_sf"/>
</dbReference>
<evidence type="ECO:0008006" key="3">
    <source>
        <dbReference type="Google" id="ProtNLM"/>
    </source>
</evidence>